<keyword evidence="2" id="KW-1185">Reference proteome</keyword>
<feature type="non-terminal residue" evidence="1">
    <location>
        <position position="1"/>
    </location>
</feature>
<sequence>RFNNFCEKIDCIALPKITQHLPQHFIPMQSVFISKHITRPASSLNFYLSSLYELRLTLNRFWKVEHNSTANLFFSKEKVCEELFLSRLYKSLLFSIMIRFRIFKISLTYDTLSASFLVIRALRKLAEDNADCTRLLCSKSRVAPLKCLSLPRLESIFVAHRIGEIQELTFIHQWNHIHSEDNSSKHPRLLPGNHPFFRLIVMHEHEKHFHAGPQVSLTTVRECYWLISARNIIRKILRKCIICFKSSSKLTSAIIGNLQEPRVKTSLRIFYECEVDYAGPLYYKEDIRRTTVHCNFCLFSHQVHIELASNLSSEAFLNVFKRFVARRGCPSDIFFDNGLNFVRAERKLGELTTLGVHWHFIPPRFPHHGSLWEAAPPLSRLGRILEIHPGICEKEALAINVIEAKEKSKKHYDKKIDPQIFKPGDQVFLLKGPKPGKFGDQYTGPHKILEILNRNNIKIRIKKNNRIVHPNRLQISHINPARNN</sequence>
<reference evidence="1 2" key="1">
    <citation type="submission" date="2016-03" db="EMBL/GenBank/DDBJ databases">
        <title>Trachymyrmex septentrionalis WGS genome.</title>
        <authorList>
            <person name="Nygaard S."/>
            <person name="Hu H."/>
            <person name="Boomsma J."/>
            <person name="Zhang G."/>
        </authorList>
    </citation>
    <scope>NUCLEOTIDE SEQUENCE [LARGE SCALE GENOMIC DNA]</scope>
    <source>
        <strain evidence="1">Tsep2-gDNA-1</strain>
        <tissue evidence="1">Whole body</tissue>
    </source>
</reference>
<name>A0A151JV50_9HYME</name>
<dbReference type="AlphaFoldDB" id="A0A151JV50"/>
<dbReference type="InterPro" id="IPR012337">
    <property type="entry name" value="RNaseH-like_sf"/>
</dbReference>
<dbReference type="PANTHER" id="PTHR47331">
    <property type="entry name" value="PHD-TYPE DOMAIN-CONTAINING PROTEIN"/>
    <property type="match status" value="1"/>
</dbReference>
<dbReference type="Proteomes" id="UP000078541">
    <property type="component" value="Unassembled WGS sequence"/>
</dbReference>
<dbReference type="EMBL" id="KQ981729">
    <property type="protein sequence ID" value="KYN36616.1"/>
    <property type="molecule type" value="Genomic_DNA"/>
</dbReference>
<dbReference type="STRING" id="34720.A0A151JV50"/>
<evidence type="ECO:0000313" key="2">
    <source>
        <dbReference type="Proteomes" id="UP000078541"/>
    </source>
</evidence>
<dbReference type="GO" id="GO:0003676">
    <property type="term" value="F:nucleic acid binding"/>
    <property type="evidence" value="ECO:0007669"/>
    <property type="project" value="InterPro"/>
</dbReference>
<dbReference type="InterPro" id="IPR036397">
    <property type="entry name" value="RNaseH_sf"/>
</dbReference>
<accession>A0A151JV50</accession>
<organism evidence="1 2">
    <name type="scientific">Trachymyrmex septentrionalis</name>
    <dbReference type="NCBI Taxonomy" id="34720"/>
    <lineage>
        <taxon>Eukaryota</taxon>
        <taxon>Metazoa</taxon>
        <taxon>Ecdysozoa</taxon>
        <taxon>Arthropoda</taxon>
        <taxon>Hexapoda</taxon>
        <taxon>Insecta</taxon>
        <taxon>Pterygota</taxon>
        <taxon>Neoptera</taxon>
        <taxon>Endopterygota</taxon>
        <taxon>Hymenoptera</taxon>
        <taxon>Apocrita</taxon>
        <taxon>Aculeata</taxon>
        <taxon>Formicoidea</taxon>
        <taxon>Formicidae</taxon>
        <taxon>Myrmicinae</taxon>
        <taxon>Trachymyrmex</taxon>
    </lineage>
</organism>
<evidence type="ECO:0000313" key="1">
    <source>
        <dbReference type="EMBL" id="KYN36616.1"/>
    </source>
</evidence>
<dbReference type="SUPFAM" id="SSF53098">
    <property type="entry name" value="Ribonuclease H-like"/>
    <property type="match status" value="1"/>
</dbReference>
<proteinExistence type="predicted"/>
<protein>
    <submittedName>
        <fullName evidence="1">Uncharacterized protein</fullName>
    </submittedName>
</protein>
<gene>
    <name evidence="1" type="ORF">ALC56_09021</name>
</gene>
<dbReference type="Gene3D" id="3.30.420.10">
    <property type="entry name" value="Ribonuclease H-like superfamily/Ribonuclease H"/>
    <property type="match status" value="1"/>
</dbReference>